<evidence type="ECO:0000256" key="1">
    <source>
        <dbReference type="SAM" id="SignalP"/>
    </source>
</evidence>
<feature type="chain" id="PRO_5012158814" evidence="1">
    <location>
        <begin position="16"/>
        <end position="484"/>
    </location>
</feature>
<keyword evidence="3" id="KW-1185">Reference proteome</keyword>
<reference evidence="3" key="1">
    <citation type="submission" date="2016-04" db="EMBL/GenBank/DDBJ databases">
        <title>Comparative genomics of biotechnologically important yeasts.</title>
        <authorList>
            <consortium name="DOE Joint Genome Institute"/>
            <person name="Riley R."/>
            <person name="Haridas S."/>
            <person name="Wolfe K.H."/>
            <person name="Lopes M.R."/>
            <person name="Hittinger C.T."/>
            <person name="Goker M."/>
            <person name="Salamov A."/>
            <person name="Wisecaver J."/>
            <person name="Long T.M."/>
            <person name="Aerts A.L."/>
            <person name="Barry K."/>
            <person name="Choi C."/>
            <person name="Clum A."/>
            <person name="Coughlan A.Y."/>
            <person name="Deshpande S."/>
            <person name="Douglass A.P."/>
            <person name="Hanson S.J."/>
            <person name="Klenk H.-P."/>
            <person name="Labutti K."/>
            <person name="Lapidus A."/>
            <person name="Lindquist E."/>
            <person name="Lipzen A."/>
            <person name="Meier-Kolthoff J.P."/>
            <person name="Ohm R.A."/>
            <person name="Otillar R.P."/>
            <person name="Pangilinan J."/>
            <person name="Peng Y."/>
            <person name="Rokas A."/>
            <person name="Rosa C.A."/>
            <person name="Scheuner C."/>
            <person name="Sibirny A.A."/>
            <person name="Slot J.C."/>
            <person name="Stielow J.B."/>
            <person name="Sun H."/>
            <person name="Kurtzman C.P."/>
            <person name="Blackwell M."/>
            <person name="Grigoriev I.V."/>
            <person name="Jeffries T.W."/>
        </authorList>
    </citation>
    <scope>NUCLEOTIDE SEQUENCE [LARGE SCALE GENOMIC DNA]</scope>
    <source>
        <strain evidence="3">NRRL YB-2248</strain>
    </source>
</reference>
<gene>
    <name evidence="2" type="ORF">CANARDRAFT_22901</name>
</gene>
<organism evidence="2 3">
    <name type="scientific">[Candida] arabinofermentans NRRL YB-2248</name>
    <dbReference type="NCBI Taxonomy" id="983967"/>
    <lineage>
        <taxon>Eukaryota</taxon>
        <taxon>Fungi</taxon>
        <taxon>Dikarya</taxon>
        <taxon>Ascomycota</taxon>
        <taxon>Saccharomycotina</taxon>
        <taxon>Pichiomycetes</taxon>
        <taxon>Pichiales</taxon>
        <taxon>Pichiaceae</taxon>
        <taxon>Ogataea</taxon>
        <taxon>Ogataea/Candida clade</taxon>
    </lineage>
</organism>
<name>A0A1E4T0S8_9ASCO</name>
<evidence type="ECO:0000313" key="3">
    <source>
        <dbReference type="Proteomes" id="UP000094801"/>
    </source>
</evidence>
<dbReference type="Proteomes" id="UP000094801">
    <property type="component" value="Unassembled WGS sequence"/>
</dbReference>
<feature type="signal peptide" evidence="1">
    <location>
        <begin position="1"/>
        <end position="15"/>
    </location>
</feature>
<protein>
    <submittedName>
        <fullName evidence="2">Uncharacterized protein</fullName>
    </submittedName>
</protein>
<proteinExistence type="predicted"/>
<keyword evidence="1" id="KW-0732">Signal</keyword>
<sequence>MLYYIFLFLFTPCNGASSAPSAQPSISSSQVYSSINPDPFSSTITSYTSSVTATSLPNSIITEESKQAMLLMMNTLYLNSSSWLNSYFKSDSNYSTFTNVLNSIYLDFFIDGFHYSTCSELAPYLVSKLPDDVYEEWEPYFDYYYTYLTSSDLAYGHFSYPTTTPSGFFDTEVIIPSNDNNLFSSYYKYAICNALIGDINSYGFVYNQAYKTSSSQTMLENLLDDYSSVVNYNDEGLKYGLICNKMIKEYIPNFEWEPRIKQLAKTLYSNFENTAFKNTINTNDFTQTNYYTAIYQTINDNQNTTTTITTTVTSTEIISNHIQQFGDVTRIDKGTIYLNYDPNILTTAIIKAFIMDYNSEKEDYSTILFENLNKLSIVSNYSTMLSKYSGVNIYTDDNTVFNEAVEKMYSLATIIPWRSRIWDKMGWYYTENYLYPQDTNRGNTLTYTDGSGQIFAQLFDPNHFVNTKNQAALVTKALQPDIPT</sequence>
<accession>A0A1E4T0S8</accession>
<dbReference type="EMBL" id="KV453852">
    <property type="protein sequence ID" value="ODV85365.1"/>
    <property type="molecule type" value="Genomic_DNA"/>
</dbReference>
<dbReference type="AlphaFoldDB" id="A0A1E4T0S8"/>
<evidence type="ECO:0000313" key="2">
    <source>
        <dbReference type="EMBL" id="ODV85365.1"/>
    </source>
</evidence>